<evidence type="ECO:0000256" key="9">
    <source>
        <dbReference type="ARBA" id="ARBA00023143"/>
    </source>
</evidence>
<keyword evidence="14" id="KW-0282">Flagellum</keyword>
<dbReference type="InterPro" id="IPR011002">
    <property type="entry name" value="FliG_a-hlx"/>
</dbReference>
<dbReference type="PANTHER" id="PTHR30534:SF0">
    <property type="entry name" value="FLAGELLAR MOTOR SWITCH PROTEIN FLIG"/>
    <property type="match status" value="1"/>
</dbReference>
<dbReference type="AlphaFoldDB" id="A0A1M4UUI6"/>
<evidence type="ECO:0000313" key="14">
    <source>
        <dbReference type="EMBL" id="SHE60345.1"/>
    </source>
</evidence>
<evidence type="ECO:0000256" key="7">
    <source>
        <dbReference type="ARBA" id="ARBA00022779"/>
    </source>
</evidence>
<gene>
    <name evidence="14" type="ORF">SAMN02745206_00571</name>
</gene>
<evidence type="ECO:0000256" key="10">
    <source>
        <dbReference type="ARBA" id="ARBA00025598"/>
    </source>
</evidence>
<dbReference type="InterPro" id="IPR023087">
    <property type="entry name" value="Flg_Motor_Flig_C"/>
</dbReference>
<comment type="similarity">
    <text evidence="3">Belongs to the FliG family.</text>
</comment>
<dbReference type="GO" id="GO:0005886">
    <property type="term" value="C:plasma membrane"/>
    <property type="evidence" value="ECO:0007669"/>
    <property type="project" value="UniProtKB-SubCell"/>
</dbReference>
<dbReference type="InterPro" id="IPR032779">
    <property type="entry name" value="FliG_M"/>
</dbReference>
<accession>A0A1M4UUI6</accession>
<dbReference type="EMBL" id="FQVB01000005">
    <property type="protein sequence ID" value="SHE60345.1"/>
    <property type="molecule type" value="Genomic_DNA"/>
</dbReference>
<evidence type="ECO:0000259" key="11">
    <source>
        <dbReference type="Pfam" id="PF01706"/>
    </source>
</evidence>
<dbReference type="InterPro" id="IPR000090">
    <property type="entry name" value="Flg_Motor_Flig"/>
</dbReference>
<dbReference type="Pfam" id="PF14841">
    <property type="entry name" value="FliG_M"/>
    <property type="match status" value="1"/>
</dbReference>
<dbReference type="OrthoDB" id="9780302at2"/>
<comment type="function">
    <text evidence="10">FliG is one of three proteins (FliG, FliN, FliM) that forms the rotor-mounted switch complex (C ring), located at the base of the basal body. This complex interacts with the CheY and CheZ chemotaxis proteins, in addition to contacting components of the motor that determine the direction of flagellar rotation.</text>
</comment>
<dbReference type="FunFam" id="1.10.220.30:FF:000001">
    <property type="entry name" value="Flagellar motor switch protein FliG"/>
    <property type="match status" value="1"/>
</dbReference>
<feature type="domain" description="Flagellar motor switch protein FliG C-terminal" evidence="11">
    <location>
        <begin position="217"/>
        <end position="323"/>
    </location>
</feature>
<protein>
    <recommendedName>
        <fullName evidence="4">Flagellar motor switch protein FliG</fullName>
    </recommendedName>
</protein>
<keyword evidence="5" id="KW-1003">Cell membrane</keyword>
<dbReference type="GO" id="GO:0009425">
    <property type="term" value="C:bacterial-type flagellum basal body"/>
    <property type="evidence" value="ECO:0007669"/>
    <property type="project" value="UniProtKB-SubCell"/>
</dbReference>
<evidence type="ECO:0000256" key="8">
    <source>
        <dbReference type="ARBA" id="ARBA00023136"/>
    </source>
</evidence>
<keyword evidence="8" id="KW-0472">Membrane</keyword>
<dbReference type="Gene3D" id="1.10.220.30">
    <property type="match status" value="3"/>
</dbReference>
<dbReference type="PANTHER" id="PTHR30534">
    <property type="entry name" value="FLAGELLAR MOTOR SWITCH PROTEIN FLIG"/>
    <property type="match status" value="1"/>
</dbReference>
<comment type="subcellular location">
    <subcellularLocation>
        <location evidence="1">Bacterial flagellum basal body</location>
    </subcellularLocation>
    <subcellularLocation>
        <location evidence="2">Cell membrane</location>
        <topology evidence="2">Peripheral membrane protein</topology>
        <orientation evidence="2">Cytoplasmic side</orientation>
    </subcellularLocation>
</comment>
<dbReference type="GO" id="GO:0006935">
    <property type="term" value="P:chemotaxis"/>
    <property type="evidence" value="ECO:0007669"/>
    <property type="project" value="UniProtKB-KW"/>
</dbReference>
<evidence type="ECO:0000256" key="3">
    <source>
        <dbReference type="ARBA" id="ARBA00010299"/>
    </source>
</evidence>
<name>A0A1M4UUI6_9BACT</name>
<keyword evidence="9" id="KW-0975">Bacterial flagellum</keyword>
<dbReference type="PRINTS" id="PR00954">
    <property type="entry name" value="FLGMOTORFLIG"/>
</dbReference>
<dbReference type="GO" id="GO:0071973">
    <property type="term" value="P:bacterial-type flagellum-dependent cell motility"/>
    <property type="evidence" value="ECO:0007669"/>
    <property type="project" value="InterPro"/>
</dbReference>
<dbReference type="STRING" id="1121391.SAMN02745206_00571"/>
<keyword evidence="7" id="KW-0283">Flagellar rotation</keyword>
<evidence type="ECO:0000256" key="4">
    <source>
        <dbReference type="ARBA" id="ARBA00021870"/>
    </source>
</evidence>
<dbReference type="Pfam" id="PF01706">
    <property type="entry name" value="FliG_C"/>
    <property type="match status" value="1"/>
</dbReference>
<keyword evidence="6" id="KW-0145">Chemotaxis</keyword>
<dbReference type="Proteomes" id="UP000184076">
    <property type="component" value="Unassembled WGS sequence"/>
</dbReference>
<proteinExistence type="inferred from homology"/>
<dbReference type="NCBIfam" id="TIGR00207">
    <property type="entry name" value="fliG"/>
    <property type="match status" value="1"/>
</dbReference>
<feature type="domain" description="Flagellar motor switch protein FliG middle" evidence="12">
    <location>
        <begin position="114"/>
        <end position="188"/>
    </location>
</feature>
<dbReference type="GO" id="GO:0003774">
    <property type="term" value="F:cytoskeletal motor activity"/>
    <property type="evidence" value="ECO:0007669"/>
    <property type="project" value="InterPro"/>
</dbReference>
<dbReference type="InterPro" id="IPR028263">
    <property type="entry name" value="FliG_N"/>
</dbReference>
<evidence type="ECO:0000259" key="13">
    <source>
        <dbReference type="Pfam" id="PF14842"/>
    </source>
</evidence>
<reference evidence="15" key="1">
    <citation type="submission" date="2016-11" db="EMBL/GenBank/DDBJ databases">
        <authorList>
            <person name="Varghese N."/>
            <person name="Submissions S."/>
        </authorList>
    </citation>
    <scope>NUCLEOTIDE SEQUENCE [LARGE SCALE GENOMIC DNA]</scope>
    <source>
        <strain evidence="15">DSM 9756</strain>
    </source>
</reference>
<evidence type="ECO:0000256" key="1">
    <source>
        <dbReference type="ARBA" id="ARBA00004117"/>
    </source>
</evidence>
<keyword evidence="14" id="KW-0966">Cell projection</keyword>
<dbReference type="Pfam" id="PF14842">
    <property type="entry name" value="FliG_N"/>
    <property type="match status" value="1"/>
</dbReference>
<keyword evidence="15" id="KW-1185">Reference proteome</keyword>
<organism evidence="14 15">
    <name type="scientific">Desulfacinum infernum DSM 9756</name>
    <dbReference type="NCBI Taxonomy" id="1121391"/>
    <lineage>
        <taxon>Bacteria</taxon>
        <taxon>Pseudomonadati</taxon>
        <taxon>Thermodesulfobacteriota</taxon>
        <taxon>Syntrophobacteria</taxon>
        <taxon>Syntrophobacterales</taxon>
        <taxon>Syntrophobacteraceae</taxon>
        <taxon>Desulfacinum</taxon>
    </lineage>
</organism>
<sequence>MAKLSGLQKAAVVLLALGEQASAQILKDLSPAEIKKLGSQIARLEKVEKPTTDEVLKEFLVCMKEDQGVHIPGNLFLKKLLPAVLSPDEAQSVMTTIEEENQKVPFKNLQDVDPRVLANFIKNEHPQTIAIILVHLDHEKGSEVLGLLPENLQFEVANRIATLETVPPDLLREVDEVLEKELLSVSDQGYKIVGGVQAVAELLNRCDRRTSDNILQALEDHDAELADNVRNLMFVFDDLVNVNDQGIRELLKEITNEDLTLALKTASEEVKQKILKNLSQRAAQMLLEDMEVMGPVRLSDVEAAQRNVLNVARKLEKEGRLMLARGDGGDALV</sequence>
<evidence type="ECO:0000259" key="12">
    <source>
        <dbReference type="Pfam" id="PF14841"/>
    </source>
</evidence>
<evidence type="ECO:0000313" key="15">
    <source>
        <dbReference type="Proteomes" id="UP000184076"/>
    </source>
</evidence>
<dbReference type="SUPFAM" id="SSF48029">
    <property type="entry name" value="FliG"/>
    <property type="match status" value="2"/>
</dbReference>
<dbReference type="RefSeq" id="WP_073036735.1">
    <property type="nucleotide sequence ID" value="NZ_FQVB01000005.1"/>
</dbReference>
<feature type="domain" description="Flagellar motor switch protein FliG N-terminal" evidence="13">
    <location>
        <begin position="3"/>
        <end position="106"/>
    </location>
</feature>
<evidence type="ECO:0000256" key="6">
    <source>
        <dbReference type="ARBA" id="ARBA00022500"/>
    </source>
</evidence>
<keyword evidence="14" id="KW-0969">Cilium</keyword>
<evidence type="ECO:0000256" key="5">
    <source>
        <dbReference type="ARBA" id="ARBA00022475"/>
    </source>
</evidence>
<evidence type="ECO:0000256" key="2">
    <source>
        <dbReference type="ARBA" id="ARBA00004413"/>
    </source>
</evidence>
<dbReference type="PIRSF" id="PIRSF003161">
    <property type="entry name" value="FliG"/>
    <property type="match status" value="1"/>
</dbReference>